<evidence type="ECO:0000256" key="1">
    <source>
        <dbReference type="ARBA" id="ARBA00004141"/>
    </source>
</evidence>
<dbReference type="InterPro" id="IPR010619">
    <property type="entry name" value="ThrE-like_N"/>
</dbReference>
<comment type="caution">
    <text evidence="10">The sequence shown here is derived from an EMBL/GenBank/DDBJ whole genome shotgun (WGS) entry which is preliminary data.</text>
</comment>
<protein>
    <recommendedName>
        <fullName evidence="12">Pheromone-regulated membrane protein 10</fullName>
    </recommendedName>
</protein>
<keyword evidence="3 7" id="KW-1133">Transmembrane helix</keyword>
<evidence type="ECO:0000259" key="9">
    <source>
        <dbReference type="Pfam" id="PF12821"/>
    </source>
</evidence>
<reference evidence="10" key="1">
    <citation type="submission" date="2020-05" db="EMBL/GenBank/DDBJ databases">
        <title>Phylogenomic resolution of chytrid fungi.</title>
        <authorList>
            <person name="Stajich J.E."/>
            <person name="Amses K."/>
            <person name="Simmons R."/>
            <person name="Seto K."/>
            <person name="Myers J."/>
            <person name="Bonds A."/>
            <person name="Quandt C.A."/>
            <person name="Barry K."/>
            <person name="Liu P."/>
            <person name="Grigoriev I."/>
            <person name="Longcore J.E."/>
            <person name="James T.Y."/>
        </authorList>
    </citation>
    <scope>NUCLEOTIDE SEQUENCE</scope>
    <source>
        <strain evidence="10">JEL0379</strain>
    </source>
</reference>
<feature type="domain" description="Threonine/Serine exporter ThrE" evidence="9">
    <location>
        <begin position="587"/>
        <end position="718"/>
    </location>
</feature>
<comment type="similarity">
    <text evidence="5">Belongs to the ThrE exporter (TC 2.A.79) family.</text>
</comment>
<keyword evidence="2 7" id="KW-0812">Transmembrane</keyword>
<evidence type="ECO:0000259" key="8">
    <source>
        <dbReference type="Pfam" id="PF06738"/>
    </source>
</evidence>
<evidence type="ECO:0000313" key="10">
    <source>
        <dbReference type="EMBL" id="KAJ3178074.1"/>
    </source>
</evidence>
<evidence type="ECO:0000256" key="5">
    <source>
        <dbReference type="ARBA" id="ARBA00034125"/>
    </source>
</evidence>
<feature type="compositionally biased region" description="Basic and acidic residues" evidence="6">
    <location>
        <begin position="132"/>
        <end position="142"/>
    </location>
</feature>
<dbReference type="InterPro" id="IPR051361">
    <property type="entry name" value="ThrE/Ser_Exporter"/>
</dbReference>
<proteinExistence type="inferred from homology"/>
<feature type="transmembrane region" description="Helical" evidence="7">
    <location>
        <begin position="510"/>
        <end position="530"/>
    </location>
</feature>
<dbReference type="GO" id="GO:0022857">
    <property type="term" value="F:transmembrane transporter activity"/>
    <property type="evidence" value="ECO:0007669"/>
    <property type="project" value="InterPro"/>
</dbReference>
<feature type="transmembrane region" description="Helical" evidence="7">
    <location>
        <begin position="448"/>
        <end position="465"/>
    </location>
</feature>
<gene>
    <name evidence="10" type="ORF">HDU87_003856</name>
</gene>
<feature type="transmembrane region" description="Helical" evidence="7">
    <location>
        <begin position="477"/>
        <end position="498"/>
    </location>
</feature>
<evidence type="ECO:0000256" key="7">
    <source>
        <dbReference type="SAM" id="Phobius"/>
    </source>
</evidence>
<name>A0AAD5TKR6_9FUNG</name>
<dbReference type="Pfam" id="PF06738">
    <property type="entry name" value="ThrE"/>
    <property type="match status" value="1"/>
</dbReference>
<feature type="transmembrane region" description="Helical" evidence="7">
    <location>
        <begin position="702"/>
        <end position="722"/>
    </location>
</feature>
<feature type="domain" description="Threonine/serine exporter-like N-terminal" evidence="8">
    <location>
        <begin position="318"/>
        <end position="562"/>
    </location>
</feature>
<keyword evidence="11" id="KW-1185">Reference proteome</keyword>
<feature type="region of interest" description="Disordered" evidence="6">
    <location>
        <begin position="1"/>
        <end position="95"/>
    </location>
</feature>
<evidence type="ECO:0000256" key="4">
    <source>
        <dbReference type="ARBA" id="ARBA00023136"/>
    </source>
</evidence>
<evidence type="ECO:0000256" key="2">
    <source>
        <dbReference type="ARBA" id="ARBA00022692"/>
    </source>
</evidence>
<dbReference type="InterPro" id="IPR024528">
    <property type="entry name" value="ThrE_2"/>
</dbReference>
<accession>A0AAD5TKR6</accession>
<organism evidence="10 11">
    <name type="scientific">Geranomyces variabilis</name>
    <dbReference type="NCBI Taxonomy" id="109894"/>
    <lineage>
        <taxon>Eukaryota</taxon>
        <taxon>Fungi</taxon>
        <taxon>Fungi incertae sedis</taxon>
        <taxon>Chytridiomycota</taxon>
        <taxon>Chytridiomycota incertae sedis</taxon>
        <taxon>Chytridiomycetes</taxon>
        <taxon>Spizellomycetales</taxon>
        <taxon>Powellomycetaceae</taxon>
        <taxon>Geranomyces</taxon>
    </lineage>
</organism>
<dbReference type="Proteomes" id="UP001212152">
    <property type="component" value="Unassembled WGS sequence"/>
</dbReference>
<evidence type="ECO:0000256" key="6">
    <source>
        <dbReference type="SAM" id="MobiDB-lite"/>
    </source>
</evidence>
<feature type="region of interest" description="Disordered" evidence="6">
    <location>
        <begin position="120"/>
        <end position="159"/>
    </location>
</feature>
<feature type="transmembrane region" description="Helical" evidence="7">
    <location>
        <begin position="607"/>
        <end position="628"/>
    </location>
</feature>
<feature type="compositionally biased region" description="Polar residues" evidence="6">
    <location>
        <begin position="36"/>
        <end position="54"/>
    </location>
</feature>
<dbReference type="EMBL" id="JADGJQ010000029">
    <property type="protein sequence ID" value="KAJ3178074.1"/>
    <property type="molecule type" value="Genomic_DNA"/>
</dbReference>
<keyword evidence="4 7" id="KW-0472">Membrane</keyword>
<dbReference type="PANTHER" id="PTHR31082:SF4">
    <property type="entry name" value="PHEROMONE-REGULATED MEMBRANE PROTEIN 10"/>
    <property type="match status" value="1"/>
</dbReference>
<dbReference type="PANTHER" id="PTHR31082">
    <property type="entry name" value="PHEROMONE-REGULATED MEMBRANE PROTEIN 10"/>
    <property type="match status" value="1"/>
</dbReference>
<feature type="transmembrane region" description="Helical" evidence="7">
    <location>
        <begin position="661"/>
        <end position="682"/>
    </location>
</feature>
<dbReference type="Pfam" id="PF12821">
    <property type="entry name" value="ThrE_2"/>
    <property type="match status" value="1"/>
</dbReference>
<feature type="transmembrane region" description="Helical" evidence="7">
    <location>
        <begin position="634"/>
        <end position="654"/>
    </location>
</feature>
<evidence type="ECO:0008006" key="12">
    <source>
        <dbReference type="Google" id="ProtNLM"/>
    </source>
</evidence>
<evidence type="ECO:0000256" key="3">
    <source>
        <dbReference type="ARBA" id="ARBA00022989"/>
    </source>
</evidence>
<feature type="transmembrane region" description="Helical" evidence="7">
    <location>
        <begin position="582"/>
        <end position="600"/>
    </location>
</feature>
<evidence type="ECO:0000313" key="11">
    <source>
        <dbReference type="Proteomes" id="UP001212152"/>
    </source>
</evidence>
<feature type="compositionally biased region" description="Basic and acidic residues" evidence="6">
    <location>
        <begin position="55"/>
        <end position="64"/>
    </location>
</feature>
<dbReference type="GO" id="GO:0016020">
    <property type="term" value="C:membrane"/>
    <property type="evidence" value="ECO:0007669"/>
    <property type="project" value="UniProtKB-SubCell"/>
</dbReference>
<dbReference type="AlphaFoldDB" id="A0AAD5TKR6"/>
<comment type="subcellular location">
    <subcellularLocation>
        <location evidence="1">Membrane</location>
        <topology evidence="1">Multi-pass membrane protein</topology>
    </subcellularLocation>
</comment>
<feature type="transmembrane region" description="Helical" evidence="7">
    <location>
        <begin position="542"/>
        <end position="562"/>
    </location>
</feature>
<sequence length="732" mass="79495">MASEEPPAIRRRSIVPAAPTGLASDSSAAPPVTGYHTRSASENSSAGDYASSDSLVHHDHRDSAESVAENSAATLPRGVKWEDQTPPSVVAAPQMEEVNPPIATHPRLPSLLISRPLHQHLSTADLPPRVGSRRDVHVREESSSDAEDPAAAAAARRTSVRFAHPPHPSAIAEEPGPIQECSCPNCPGHNQPRLSATDSPDYSHPISRQISINGSLFSFQPYSPPHRQASTFTSHSLFTSSVNPARPPTFGRDVERMTSQTENVLDLHDEIYEDDDSDTTKNNLLLSPVGLAPAKRRWKSTATMFTGTTRAQRVVTRDFLLGLTRAFARYGAPSHRIEYMMELVALALEQPASFVVIPGVIWISFGDEDHASTTHLMKVSLSWHMYKLSLVNFLCKEVIAGLDVASAIKRLAEIAAERSYPRWLEWLTYPGMTFLICILGFGGGWVDAATAGVLGALVGLLSIFSNKISQFTHLIPFLSAFFVSFVSQSLLGLLVTHFGRDVCYHHVPVVLSSIVSLMPGLSITIALIELHTKNLVSGTVRLFYALFHAMLLGFGISAGAALVSWGPADLATLDPTCKKPSWMWNFLLYPFLCSSFIVSFQAHRPQWLHVSIVATLGWIAYLTLSLAVQFQTTAGQIVPNALAAFIIGVAANIYARITKDVAVPAIILGITQLVPGSMGVRATLGFFGQNSTNAMQVVFEMLMIGMSIGIGLFLASLVVFPIKGPRYKYMTI</sequence>